<dbReference type="PANTHER" id="PTHR38460">
    <property type="entry name" value="TAUTOMERASE YOLI-RELATED"/>
    <property type="match status" value="1"/>
</dbReference>
<dbReference type="SUPFAM" id="SSF55331">
    <property type="entry name" value="Tautomerase/MIF"/>
    <property type="match status" value="1"/>
</dbReference>
<keyword evidence="2" id="KW-1185">Reference proteome</keyword>
<gene>
    <name evidence="1" type="ORF">A8O14_11370</name>
</gene>
<dbReference type="AlphaFoldDB" id="A0A191UI00"/>
<sequence length="129" mass="14902">MPLVRIDLSKKHSESFAHQVGNIVYQVMREQINVPEDDKFQIITRHESTEFNIPKSYLGIEYSDSIIFIQATISFGRSTDLKKNLYKTICGALVQSLKVRPQDVFINLIEVNKENWSFGNGEMQYADKD</sequence>
<dbReference type="InterPro" id="IPR037479">
    <property type="entry name" value="Tauto_MSAD"/>
</dbReference>
<dbReference type="STRING" id="1743168.A8O14_11370"/>
<protein>
    <submittedName>
        <fullName evidence="1">4-oxalocrotonate tautomerase</fullName>
    </submittedName>
</protein>
<evidence type="ECO:0000313" key="2">
    <source>
        <dbReference type="Proteomes" id="UP000078463"/>
    </source>
</evidence>
<dbReference type="InterPro" id="IPR014347">
    <property type="entry name" value="Tautomerase/MIF_sf"/>
</dbReference>
<dbReference type="KEGG" id="pwu:A8O14_11370"/>
<proteinExistence type="predicted"/>
<dbReference type="Pfam" id="PF14552">
    <property type="entry name" value="Tautomerase_2"/>
    <property type="match status" value="1"/>
</dbReference>
<organism evidence="1 2">
    <name type="scientific">Polynucleobacter wuianus</name>
    <dbReference type="NCBI Taxonomy" id="1743168"/>
    <lineage>
        <taxon>Bacteria</taxon>
        <taxon>Pseudomonadati</taxon>
        <taxon>Pseudomonadota</taxon>
        <taxon>Betaproteobacteria</taxon>
        <taxon>Burkholderiales</taxon>
        <taxon>Burkholderiaceae</taxon>
        <taxon>Polynucleobacter</taxon>
    </lineage>
</organism>
<dbReference type="Gene3D" id="3.30.429.10">
    <property type="entry name" value="Macrophage Migration Inhibitory Factor"/>
    <property type="match status" value="1"/>
</dbReference>
<evidence type="ECO:0000313" key="1">
    <source>
        <dbReference type="EMBL" id="ANJ00620.1"/>
    </source>
</evidence>
<accession>A0A191UI00</accession>
<dbReference type="PANTHER" id="PTHR38460:SF1">
    <property type="entry name" value="TAUTOMERASE YOLI-RELATED"/>
    <property type="match status" value="1"/>
</dbReference>
<dbReference type="EMBL" id="CP015922">
    <property type="protein sequence ID" value="ANJ00620.1"/>
    <property type="molecule type" value="Genomic_DNA"/>
</dbReference>
<name>A0A191UI00_9BURK</name>
<reference evidence="2" key="1">
    <citation type="submission" date="2016-05" db="EMBL/GenBank/DDBJ databases">
        <title>Polynucleobacter sp. QLW-P1FAT50C-4 genome.</title>
        <authorList>
            <person name="Hahn M.W."/>
        </authorList>
    </citation>
    <scope>NUCLEOTIDE SEQUENCE [LARGE SCALE GENOMIC DNA]</scope>
    <source>
        <strain evidence="2">QLW-P1FAT50C-4</strain>
    </source>
</reference>
<dbReference type="OrthoDB" id="9804765at2"/>
<dbReference type="RefSeq" id="WP_068949613.1">
    <property type="nucleotide sequence ID" value="NZ_CP015922.1"/>
</dbReference>
<dbReference type="Proteomes" id="UP000078463">
    <property type="component" value="Chromosome"/>
</dbReference>